<name>A0A139NUA9_STROR</name>
<dbReference type="AlphaFoldDB" id="A0A139NUA9"/>
<dbReference type="Proteomes" id="UP000070497">
    <property type="component" value="Unassembled WGS sequence"/>
</dbReference>
<protein>
    <submittedName>
        <fullName evidence="2">Uncharacterized protein</fullName>
    </submittedName>
</protein>
<gene>
    <name evidence="2" type="ORF">SORDD14_01671</name>
</gene>
<accession>A0A139NUA9</accession>
<feature type="compositionally biased region" description="Polar residues" evidence="1">
    <location>
        <begin position="46"/>
        <end position="55"/>
    </location>
</feature>
<evidence type="ECO:0000256" key="1">
    <source>
        <dbReference type="SAM" id="MobiDB-lite"/>
    </source>
</evidence>
<sequence length="105" mass="11850">MNWNTIIGATGVCKVGTRQYNNNNYNEVKSMLYPEDVDYTKVLNQQPGQVTQASYQQPQPQNFGQQPQPQNFGQQPQPQNFGQQPQPQNFGQQPQGQAGYQAGQF</sequence>
<reference evidence="2 3" key="1">
    <citation type="submission" date="2016-01" db="EMBL/GenBank/DDBJ databases">
        <title>Highly variable Streptococcus oralis are common among viridans streptococci isolated from primates.</title>
        <authorList>
            <person name="Denapaite D."/>
            <person name="Rieger M."/>
            <person name="Koendgen S."/>
            <person name="Brueckner R."/>
            <person name="Ochigava I."/>
            <person name="Kappeler P."/>
            <person name="Maetz-Rensing K."/>
            <person name="Leendertz F."/>
            <person name="Hakenbeck R."/>
        </authorList>
    </citation>
    <scope>NUCLEOTIDE SEQUENCE [LARGE SCALE GENOMIC DNA]</scope>
    <source>
        <strain evidence="2 3">DD14</strain>
    </source>
</reference>
<evidence type="ECO:0000313" key="3">
    <source>
        <dbReference type="Proteomes" id="UP000070497"/>
    </source>
</evidence>
<dbReference type="PATRIC" id="fig|1303.77.peg.1857"/>
<feature type="region of interest" description="Disordered" evidence="1">
    <location>
        <begin position="46"/>
        <end position="105"/>
    </location>
</feature>
<organism evidence="2 3">
    <name type="scientific">Streptococcus oralis</name>
    <dbReference type="NCBI Taxonomy" id="1303"/>
    <lineage>
        <taxon>Bacteria</taxon>
        <taxon>Bacillati</taxon>
        <taxon>Bacillota</taxon>
        <taxon>Bacilli</taxon>
        <taxon>Lactobacillales</taxon>
        <taxon>Streptococcaceae</taxon>
        <taxon>Streptococcus</taxon>
    </lineage>
</organism>
<comment type="caution">
    <text evidence="2">The sequence shown here is derived from an EMBL/GenBank/DDBJ whole genome shotgun (WGS) entry which is preliminary data.</text>
</comment>
<dbReference type="EMBL" id="LQRI01000216">
    <property type="protein sequence ID" value="KXT79615.1"/>
    <property type="molecule type" value="Genomic_DNA"/>
</dbReference>
<feature type="compositionally biased region" description="Low complexity" evidence="1">
    <location>
        <begin position="56"/>
        <end position="105"/>
    </location>
</feature>
<evidence type="ECO:0000313" key="2">
    <source>
        <dbReference type="EMBL" id="KXT79615.1"/>
    </source>
</evidence>
<proteinExistence type="predicted"/>